<protein>
    <submittedName>
        <fullName evidence="4">R3H domain containing protein</fullName>
    </submittedName>
</protein>
<gene>
    <name evidence="4" type="ORF">ACA1_282260</name>
</gene>
<dbReference type="Proteomes" id="UP000011083">
    <property type="component" value="Unassembled WGS sequence"/>
</dbReference>
<dbReference type="Pfam" id="PF01424">
    <property type="entry name" value="R3H"/>
    <property type="match status" value="1"/>
</dbReference>
<dbReference type="KEGG" id="acan:ACA1_282260"/>
<dbReference type="PROSITE" id="PS50174">
    <property type="entry name" value="G_PATCH"/>
    <property type="match status" value="1"/>
</dbReference>
<dbReference type="InterPro" id="IPR000467">
    <property type="entry name" value="G_patch_dom"/>
</dbReference>
<organism evidence="4 5">
    <name type="scientific">Acanthamoeba castellanii (strain ATCC 30010 / Neff)</name>
    <dbReference type="NCBI Taxonomy" id="1257118"/>
    <lineage>
        <taxon>Eukaryota</taxon>
        <taxon>Amoebozoa</taxon>
        <taxon>Discosea</taxon>
        <taxon>Longamoebia</taxon>
        <taxon>Centramoebida</taxon>
        <taxon>Acanthamoebidae</taxon>
        <taxon>Acanthamoeba</taxon>
    </lineage>
</organism>
<accession>L8H768</accession>
<dbReference type="SMART" id="SM00393">
    <property type="entry name" value="R3H"/>
    <property type="match status" value="1"/>
</dbReference>
<keyword evidence="5" id="KW-1185">Reference proteome</keyword>
<evidence type="ECO:0000259" key="2">
    <source>
        <dbReference type="PROSITE" id="PS50174"/>
    </source>
</evidence>
<sequence>MTRTLPYPSPLPLPRFNQRLQKAGGGKWASRDEQRGSPYQRGNKNNNKKWKTPEKGGKGRYTKKGKWYDQEFNEETITDEEELPYIDRTPLKGQPRTPNGMVTVHSINESIRNFIANDDKEWLELPPMNKKQRVMVHQLSQLYHLQSKSYGMGRHRFPTLVKTVYSCYPPQAELLEFLNRAAKIKAANGAPAPKKKLSKEENKQLRKLKNMRKRDGGKETFVSTKREMDGKVVGEGAVPLGQETIGARLLLSMGWSGGGLVGTNGEGIAEPLMAIVKNNRKGLGF</sequence>
<feature type="domain" description="G-patch" evidence="2">
    <location>
        <begin position="242"/>
        <end position="285"/>
    </location>
</feature>
<dbReference type="Gene3D" id="3.30.1370.50">
    <property type="entry name" value="R3H-like domain"/>
    <property type="match status" value="1"/>
</dbReference>
<proteinExistence type="predicted"/>
<evidence type="ECO:0000313" key="5">
    <source>
        <dbReference type="Proteomes" id="UP000011083"/>
    </source>
</evidence>
<dbReference type="CDD" id="cd02325">
    <property type="entry name" value="R3H"/>
    <property type="match status" value="1"/>
</dbReference>
<dbReference type="SUPFAM" id="SSF82708">
    <property type="entry name" value="R3H domain"/>
    <property type="match status" value="1"/>
</dbReference>
<dbReference type="GeneID" id="14921937"/>
<dbReference type="SMART" id="SM00443">
    <property type="entry name" value="G_patch"/>
    <property type="match status" value="1"/>
</dbReference>
<name>L8H768_ACACF</name>
<dbReference type="PANTHER" id="PTHR14195">
    <property type="entry name" value="G PATCH DOMAIN CONTAINING PROTEIN 2"/>
    <property type="match status" value="1"/>
</dbReference>
<dbReference type="OrthoDB" id="21470at2759"/>
<dbReference type="EMBL" id="KB007908">
    <property type="protein sequence ID" value="ELR21062.1"/>
    <property type="molecule type" value="Genomic_DNA"/>
</dbReference>
<dbReference type="RefSeq" id="XP_004344805.1">
    <property type="nucleotide sequence ID" value="XM_004344755.1"/>
</dbReference>
<reference evidence="4 5" key="1">
    <citation type="journal article" date="2013" name="Genome Biol.">
        <title>Genome of Acanthamoeba castellanii highlights extensive lateral gene transfer and early evolution of tyrosine kinase signaling.</title>
        <authorList>
            <person name="Clarke M."/>
            <person name="Lohan A.J."/>
            <person name="Liu B."/>
            <person name="Lagkouvardos I."/>
            <person name="Roy S."/>
            <person name="Zafar N."/>
            <person name="Bertelli C."/>
            <person name="Schilde C."/>
            <person name="Kianianmomeni A."/>
            <person name="Burglin T.R."/>
            <person name="Frech C."/>
            <person name="Turcotte B."/>
            <person name="Kopec K.O."/>
            <person name="Synnott J.M."/>
            <person name="Choo C."/>
            <person name="Paponov I."/>
            <person name="Finkler A."/>
            <person name="Soon Heng Tan C."/>
            <person name="Hutchins A.P."/>
            <person name="Weinmeier T."/>
            <person name="Rattei T."/>
            <person name="Chu J.S."/>
            <person name="Gimenez G."/>
            <person name="Irimia M."/>
            <person name="Rigden D.J."/>
            <person name="Fitzpatrick D.A."/>
            <person name="Lorenzo-Morales J."/>
            <person name="Bateman A."/>
            <person name="Chiu C.H."/>
            <person name="Tang P."/>
            <person name="Hegemann P."/>
            <person name="Fromm H."/>
            <person name="Raoult D."/>
            <person name="Greub G."/>
            <person name="Miranda-Saavedra D."/>
            <person name="Chen N."/>
            <person name="Nash P."/>
            <person name="Ginger M.L."/>
            <person name="Horn M."/>
            <person name="Schaap P."/>
            <person name="Caler L."/>
            <person name="Loftus B."/>
        </authorList>
    </citation>
    <scope>NUCLEOTIDE SEQUENCE [LARGE SCALE GENOMIC DNA]</scope>
    <source>
        <strain evidence="4 5">Neff</strain>
    </source>
</reference>
<dbReference type="InterPro" id="IPR001374">
    <property type="entry name" value="R3H_dom"/>
</dbReference>
<dbReference type="InterPro" id="IPR051189">
    <property type="entry name" value="Splicing_assoc_domain"/>
</dbReference>
<dbReference type="AlphaFoldDB" id="L8H768"/>
<dbReference type="GO" id="GO:0003676">
    <property type="term" value="F:nucleic acid binding"/>
    <property type="evidence" value="ECO:0007669"/>
    <property type="project" value="UniProtKB-UniRule"/>
</dbReference>
<feature type="region of interest" description="Disordered" evidence="1">
    <location>
        <begin position="1"/>
        <end position="63"/>
    </location>
</feature>
<dbReference type="STRING" id="1257118.L8H768"/>
<dbReference type="Pfam" id="PF01585">
    <property type="entry name" value="G-patch"/>
    <property type="match status" value="1"/>
</dbReference>
<evidence type="ECO:0000313" key="4">
    <source>
        <dbReference type="EMBL" id="ELR21062.1"/>
    </source>
</evidence>
<dbReference type="InterPro" id="IPR036867">
    <property type="entry name" value="R3H_dom_sf"/>
</dbReference>
<dbReference type="VEuPathDB" id="AmoebaDB:ACA1_282260"/>
<feature type="domain" description="R3H" evidence="3">
    <location>
        <begin position="101"/>
        <end position="164"/>
    </location>
</feature>
<evidence type="ECO:0000256" key="1">
    <source>
        <dbReference type="SAM" id="MobiDB-lite"/>
    </source>
</evidence>
<dbReference type="PROSITE" id="PS51061">
    <property type="entry name" value="R3H"/>
    <property type="match status" value="1"/>
</dbReference>
<evidence type="ECO:0000259" key="3">
    <source>
        <dbReference type="PROSITE" id="PS51061"/>
    </source>
</evidence>